<dbReference type="RefSeq" id="WP_089327308.1">
    <property type="nucleotide sequence ID" value="NZ_FZOR01000016.1"/>
</dbReference>
<evidence type="ECO:0000313" key="1">
    <source>
        <dbReference type="EMBL" id="SNT12584.1"/>
    </source>
</evidence>
<protein>
    <submittedName>
        <fullName evidence="1">Uncharacterized protein</fullName>
    </submittedName>
</protein>
<dbReference type="Proteomes" id="UP000198318">
    <property type="component" value="Unassembled WGS sequence"/>
</dbReference>
<dbReference type="AlphaFoldDB" id="A0A239K5Z6"/>
<accession>A0A239K5Z6</accession>
<dbReference type="Pfam" id="PF20062">
    <property type="entry name" value="DUF6461"/>
    <property type="match status" value="1"/>
</dbReference>
<sequence length="361" mass="39111">MLSVSYDDVKWAESFNEIYCFALLKGVGEDEALLRLGGLPDMFRPRTFEEASEMYASYDAGYPNFAFALDLGAWTMLVEPDGFQAASIETQRALSTGTELVTVQRHDYADHGFGYAVDGTLVTGFEPTWPGRRWGSDPDRLLGKMRTAGLDPDMDDEDDFVSGAYVPALLLAGLVTGVLPHQDAFSGRILSAQIEPWFSAAEPSLAYGPKDPDMIAALDGAPPHVLRAVAARETMRQASVLGVDGTPGLAEAVAAAERGEEVKVSPTSELGMHVRSWLTRSRQVWGSLNSPSDRWNMSEDEREAASLLGWFAGTLRAALWPKPHAAARAVLRGLTQAPPSLLDPAQEIAVLRALRGDARST</sequence>
<proteinExistence type="predicted"/>
<evidence type="ECO:0000313" key="2">
    <source>
        <dbReference type="Proteomes" id="UP000198318"/>
    </source>
</evidence>
<keyword evidence="2" id="KW-1185">Reference proteome</keyword>
<organism evidence="1 2">
    <name type="scientific">Actinomadura meyerae</name>
    <dbReference type="NCBI Taxonomy" id="240840"/>
    <lineage>
        <taxon>Bacteria</taxon>
        <taxon>Bacillati</taxon>
        <taxon>Actinomycetota</taxon>
        <taxon>Actinomycetes</taxon>
        <taxon>Streptosporangiales</taxon>
        <taxon>Thermomonosporaceae</taxon>
        <taxon>Actinomadura</taxon>
    </lineage>
</organism>
<reference evidence="1 2" key="1">
    <citation type="submission" date="2017-06" db="EMBL/GenBank/DDBJ databases">
        <authorList>
            <person name="Kim H.J."/>
            <person name="Triplett B.A."/>
        </authorList>
    </citation>
    <scope>NUCLEOTIDE SEQUENCE [LARGE SCALE GENOMIC DNA]</scope>
    <source>
        <strain evidence="1 2">DSM 44715</strain>
    </source>
</reference>
<gene>
    <name evidence="1" type="ORF">SAMN05443665_1016153</name>
</gene>
<dbReference type="EMBL" id="FZOR01000016">
    <property type="protein sequence ID" value="SNT12584.1"/>
    <property type="molecule type" value="Genomic_DNA"/>
</dbReference>
<name>A0A239K5Z6_9ACTN</name>
<dbReference type="OrthoDB" id="4198010at2"/>
<dbReference type="InterPro" id="IPR045592">
    <property type="entry name" value="DUF6461"/>
</dbReference>